<evidence type="ECO:0000256" key="6">
    <source>
        <dbReference type="ARBA" id="ARBA00022747"/>
    </source>
</evidence>
<dbReference type="PANTHER" id="PTHR42933">
    <property type="entry name" value="SLR6095 PROTEIN"/>
    <property type="match status" value="1"/>
</dbReference>
<dbReference type="InterPro" id="IPR029063">
    <property type="entry name" value="SAM-dependent_MTases_sf"/>
</dbReference>
<sequence>MSENMSKYSCELCKKEFLQKIDYTRHINKKTPCISLSEIQKINKLDELKTDIKGKIISVISDCLDIARLEGLVNDLAMQNISYLLILKLIEPKLETEINIDNYDYDFSHVGDDVEIHKNKLLEIVRFSNLSNEKEENIPNNIKILWDDILSKHPSTKNVFLKGKGFDIQRSSTYKRLIDKLNTINLVETSYDVLGNAYEEVIQNLAETGRGFGQFFTQPLVKKMMVKLIDPQIYSDGKFESLGDPAMGTGGFLVTYLQDIIQKAKNKNITLDWDFVKTEGLYGKEIVHNTYQMAVSNMLISSGQMFDNLDYGDSISEPITRKFDNVLANPPFGIKGLKYDNIQNSLKNNYIPIKTDNAVSLFIQAIIYTLKINGKCAVVLPDGKDLFNKGKLFVTIREYLMKTCDLKEIIYLPSGIFTYTDVKTCVFYFVKKNEGCDILETKIRVSKTQKETGRDYTFSKTHQTINVKFYDYNPYTDVKNLLIEVPIGDIANNSYSLNYTEYMKDEIEEDQYDEGIVIKTIDEVCKFMQKSKRKAAYGEKYGAYPFYTSSQICDKYCDEYDYEDDCLIIGTGGTANIKYNSKFSCSADNYVIKVITNDLSKYIYYYLSINIEVLQKGFKGAGLQHISKEFISNIKIPFPAIDVQHKIINYLDFIYEKTSKSSNEKIIELRKLNEYCLNNQIIFGENEIKTLKDVCKVNQGTYIKPDMKIQGEYPVYGGGNISYYINQYNREDEIIVAKDGVSADCVRYEKNKFFLNHHGWTIICNDELIKKYMFYYLQSIQPELLSIAKGTAQLGINQENFYKLKISVPSIVRQKEIIEYCENNDILIKQLENEIKNNKKQAHQYINAVIN</sequence>
<dbReference type="SUPFAM" id="SSF53335">
    <property type="entry name" value="S-adenosyl-L-methionine-dependent methyltransferases"/>
    <property type="match status" value="1"/>
</dbReference>
<dbReference type="PANTHER" id="PTHR42933:SF4">
    <property type="entry name" value="TYPE I RESTRICTION ENZYME ECOKI METHYLASE SUBUNIT"/>
    <property type="match status" value="1"/>
</dbReference>
<dbReference type="Gene3D" id="1.20.1260.30">
    <property type="match status" value="1"/>
</dbReference>
<evidence type="ECO:0000256" key="1">
    <source>
        <dbReference type="ARBA" id="ARBA00010923"/>
    </source>
</evidence>
<feature type="domain" description="DNA methylase adenine-specific" evidence="11">
    <location>
        <begin position="190"/>
        <end position="510"/>
    </location>
</feature>
<dbReference type="PRINTS" id="PR00507">
    <property type="entry name" value="N12N6MTFRASE"/>
</dbReference>
<evidence type="ECO:0000256" key="5">
    <source>
        <dbReference type="ARBA" id="ARBA00022691"/>
    </source>
</evidence>
<evidence type="ECO:0000256" key="2">
    <source>
        <dbReference type="ARBA" id="ARBA00011900"/>
    </source>
</evidence>
<feature type="coiled-coil region" evidence="9">
    <location>
        <begin position="821"/>
        <end position="848"/>
    </location>
</feature>
<accession>A0A6C0AVC0</accession>
<evidence type="ECO:0000256" key="8">
    <source>
        <dbReference type="ARBA" id="ARBA00047942"/>
    </source>
</evidence>
<keyword evidence="9" id="KW-0175">Coiled coil</keyword>
<dbReference type="GO" id="GO:0032259">
    <property type="term" value="P:methylation"/>
    <property type="evidence" value="ECO:0007669"/>
    <property type="project" value="UniProtKB-KW"/>
</dbReference>
<keyword evidence="4" id="KW-0808">Transferase</keyword>
<dbReference type="Pfam" id="PF01420">
    <property type="entry name" value="Methylase_S"/>
    <property type="match status" value="2"/>
</dbReference>
<dbReference type="InterPro" id="IPR044946">
    <property type="entry name" value="Restrct_endonuc_typeI_TRD_sf"/>
</dbReference>
<evidence type="ECO:0000256" key="3">
    <source>
        <dbReference type="ARBA" id="ARBA00022603"/>
    </source>
</evidence>
<proteinExistence type="inferred from homology"/>
<dbReference type="InterPro" id="IPR038333">
    <property type="entry name" value="T1MK-like_N_sf"/>
</dbReference>
<evidence type="ECO:0000313" key="12">
    <source>
        <dbReference type="EMBL" id="QHS83887.1"/>
    </source>
</evidence>
<dbReference type="GO" id="GO:0009307">
    <property type="term" value="P:DNA restriction-modification system"/>
    <property type="evidence" value="ECO:0007669"/>
    <property type="project" value="UniProtKB-KW"/>
</dbReference>
<dbReference type="PROSITE" id="PS00092">
    <property type="entry name" value="N6_MTASE"/>
    <property type="match status" value="1"/>
</dbReference>
<comment type="similarity">
    <text evidence="1">Belongs to the type-I restriction system S methylase family.</text>
</comment>
<dbReference type="AlphaFoldDB" id="A0A6C0AVC0"/>
<feature type="domain" description="Type I restriction modification DNA specificity" evidence="10">
    <location>
        <begin position="685"/>
        <end position="836"/>
    </location>
</feature>
<organism evidence="12">
    <name type="scientific">viral metagenome</name>
    <dbReference type="NCBI Taxonomy" id="1070528"/>
    <lineage>
        <taxon>unclassified sequences</taxon>
        <taxon>metagenomes</taxon>
        <taxon>organismal metagenomes</taxon>
    </lineage>
</organism>
<dbReference type="InterPro" id="IPR000055">
    <property type="entry name" value="Restrct_endonuc_typeI_TRD"/>
</dbReference>
<feature type="domain" description="Type I restriction modification DNA specificity" evidence="10">
    <location>
        <begin position="516"/>
        <end position="669"/>
    </location>
</feature>
<dbReference type="InterPro" id="IPR003356">
    <property type="entry name" value="DNA_methylase_A-5"/>
</dbReference>
<dbReference type="SUPFAM" id="SSF116734">
    <property type="entry name" value="DNA methylase specificity domain"/>
    <property type="match status" value="2"/>
</dbReference>
<evidence type="ECO:0000259" key="10">
    <source>
        <dbReference type="Pfam" id="PF01420"/>
    </source>
</evidence>
<name>A0A6C0AVC0_9ZZZZ</name>
<dbReference type="GO" id="GO:0003677">
    <property type="term" value="F:DNA binding"/>
    <property type="evidence" value="ECO:0007669"/>
    <property type="project" value="UniProtKB-KW"/>
</dbReference>
<dbReference type="EC" id="2.1.1.72" evidence="2"/>
<evidence type="ECO:0000256" key="9">
    <source>
        <dbReference type="SAM" id="Coils"/>
    </source>
</evidence>
<dbReference type="Pfam" id="PF02384">
    <property type="entry name" value="N6_Mtase"/>
    <property type="match status" value="1"/>
</dbReference>
<dbReference type="EMBL" id="MN738770">
    <property type="protein sequence ID" value="QHS83887.1"/>
    <property type="molecule type" value="Genomic_DNA"/>
</dbReference>
<dbReference type="CDD" id="cd17291">
    <property type="entry name" value="RMtype1_S_MgeORF438P-TRD-CR_like"/>
    <property type="match status" value="1"/>
</dbReference>
<dbReference type="Gene3D" id="3.40.50.150">
    <property type="entry name" value="Vaccinia Virus protein VP39"/>
    <property type="match status" value="1"/>
</dbReference>
<dbReference type="InterPro" id="IPR051537">
    <property type="entry name" value="DNA_Adenine_Mtase"/>
</dbReference>
<evidence type="ECO:0000256" key="4">
    <source>
        <dbReference type="ARBA" id="ARBA00022679"/>
    </source>
</evidence>
<keyword evidence="6" id="KW-0680">Restriction system</keyword>
<keyword evidence="3" id="KW-0489">Methyltransferase</keyword>
<reference evidence="12" key="1">
    <citation type="journal article" date="2020" name="Nature">
        <title>Giant virus diversity and host interactions through global metagenomics.</title>
        <authorList>
            <person name="Schulz F."/>
            <person name="Roux S."/>
            <person name="Paez-Espino D."/>
            <person name="Jungbluth S."/>
            <person name="Walsh D.A."/>
            <person name="Denef V.J."/>
            <person name="McMahon K.D."/>
            <person name="Konstantinidis K.T."/>
            <person name="Eloe-Fadrosh E.A."/>
            <person name="Kyrpides N.C."/>
            <person name="Woyke T."/>
        </authorList>
    </citation>
    <scope>NUCLEOTIDE SEQUENCE</scope>
    <source>
        <strain evidence="12">GVMAG-S-ERX555965-48</strain>
    </source>
</reference>
<dbReference type="InterPro" id="IPR002052">
    <property type="entry name" value="DNA_methylase_N6_adenine_CS"/>
</dbReference>
<comment type="catalytic activity">
    <reaction evidence="8">
        <text>a 2'-deoxyadenosine in DNA + S-adenosyl-L-methionine = an N(6)-methyl-2'-deoxyadenosine in DNA + S-adenosyl-L-homocysteine + H(+)</text>
        <dbReference type="Rhea" id="RHEA:15197"/>
        <dbReference type="Rhea" id="RHEA-COMP:12418"/>
        <dbReference type="Rhea" id="RHEA-COMP:12419"/>
        <dbReference type="ChEBI" id="CHEBI:15378"/>
        <dbReference type="ChEBI" id="CHEBI:57856"/>
        <dbReference type="ChEBI" id="CHEBI:59789"/>
        <dbReference type="ChEBI" id="CHEBI:90615"/>
        <dbReference type="ChEBI" id="CHEBI:90616"/>
        <dbReference type="EC" id="2.1.1.72"/>
    </reaction>
</comment>
<dbReference type="GO" id="GO:0008170">
    <property type="term" value="F:N-methyltransferase activity"/>
    <property type="evidence" value="ECO:0007669"/>
    <property type="project" value="InterPro"/>
</dbReference>
<keyword evidence="5" id="KW-0949">S-adenosyl-L-methionine</keyword>
<evidence type="ECO:0000256" key="7">
    <source>
        <dbReference type="ARBA" id="ARBA00023125"/>
    </source>
</evidence>
<dbReference type="Gene3D" id="3.90.220.20">
    <property type="entry name" value="DNA methylase specificity domains"/>
    <property type="match status" value="2"/>
</dbReference>
<evidence type="ECO:0000259" key="11">
    <source>
        <dbReference type="Pfam" id="PF02384"/>
    </source>
</evidence>
<dbReference type="GO" id="GO:0009007">
    <property type="term" value="F:site-specific DNA-methyltransferase (adenine-specific) activity"/>
    <property type="evidence" value="ECO:0007669"/>
    <property type="project" value="UniProtKB-EC"/>
</dbReference>
<protein>
    <recommendedName>
        <fullName evidence="2">site-specific DNA-methyltransferase (adenine-specific)</fullName>
        <ecNumber evidence="2">2.1.1.72</ecNumber>
    </recommendedName>
</protein>
<keyword evidence="7" id="KW-0238">DNA-binding</keyword>